<gene>
    <name evidence="9" type="ORF">GSLYS_00012442001</name>
</gene>
<accession>A0AAV2HXW7</accession>
<proteinExistence type="inferred from homology"/>
<comment type="subcellular location">
    <subcellularLocation>
        <location evidence="1 7">Nucleus</location>
    </subcellularLocation>
</comment>
<comment type="caution">
    <text evidence="9">The sequence shown here is derived from an EMBL/GenBank/DDBJ whole genome shotgun (WGS) entry which is preliminary data.</text>
</comment>
<keyword evidence="4 7" id="KW-0747">Spliceosome</keyword>
<evidence type="ECO:0000313" key="10">
    <source>
        <dbReference type="Proteomes" id="UP001497497"/>
    </source>
</evidence>
<dbReference type="Proteomes" id="UP001497497">
    <property type="component" value="Unassembled WGS sequence"/>
</dbReference>
<comment type="function">
    <text evidence="7">Required for pre-mRNA splicing.</text>
</comment>
<evidence type="ECO:0000256" key="3">
    <source>
        <dbReference type="ARBA" id="ARBA00022664"/>
    </source>
</evidence>
<feature type="compositionally biased region" description="Low complexity" evidence="8">
    <location>
        <begin position="274"/>
        <end position="286"/>
    </location>
</feature>
<keyword evidence="10" id="KW-1185">Reference proteome</keyword>
<keyword evidence="6 7" id="KW-0539">Nucleus</keyword>
<dbReference type="AlphaFoldDB" id="A0AAV2HXW7"/>
<evidence type="ECO:0000256" key="6">
    <source>
        <dbReference type="ARBA" id="ARBA00023242"/>
    </source>
</evidence>
<evidence type="ECO:0000313" key="9">
    <source>
        <dbReference type="EMBL" id="CAL1538621.1"/>
    </source>
</evidence>
<feature type="compositionally biased region" description="Basic residues" evidence="8">
    <location>
        <begin position="311"/>
        <end position="328"/>
    </location>
</feature>
<keyword evidence="3 7" id="KW-0507">mRNA processing</keyword>
<feature type="compositionally biased region" description="Basic and acidic residues" evidence="8">
    <location>
        <begin position="287"/>
        <end position="310"/>
    </location>
</feature>
<comment type="similarity">
    <text evidence="2 7">Belongs to the PRP38 family.</text>
</comment>
<dbReference type="InterPro" id="IPR005037">
    <property type="entry name" value="PRP38"/>
</dbReference>
<evidence type="ECO:0000256" key="4">
    <source>
        <dbReference type="ARBA" id="ARBA00022728"/>
    </source>
</evidence>
<dbReference type="Pfam" id="PF03371">
    <property type="entry name" value="PRP38"/>
    <property type="match status" value="1"/>
</dbReference>
<reference evidence="9 10" key="1">
    <citation type="submission" date="2024-04" db="EMBL/GenBank/DDBJ databases">
        <authorList>
            <consortium name="Genoscope - CEA"/>
            <person name="William W."/>
        </authorList>
    </citation>
    <scope>NUCLEOTIDE SEQUENCE [LARGE SCALE GENOMIC DNA]</scope>
</reference>
<dbReference type="EMBL" id="CAXITT010000307">
    <property type="protein sequence ID" value="CAL1538621.1"/>
    <property type="molecule type" value="Genomic_DNA"/>
</dbReference>
<feature type="compositionally biased region" description="Basic residues" evidence="8">
    <location>
        <begin position="452"/>
        <end position="473"/>
    </location>
</feature>
<evidence type="ECO:0000256" key="7">
    <source>
        <dbReference type="RuleBase" id="RU367025"/>
    </source>
</evidence>
<evidence type="ECO:0000256" key="8">
    <source>
        <dbReference type="SAM" id="MobiDB-lite"/>
    </source>
</evidence>
<name>A0AAV2HXW7_LYMST</name>
<evidence type="ECO:0000256" key="1">
    <source>
        <dbReference type="ARBA" id="ARBA00004123"/>
    </source>
</evidence>
<dbReference type="GO" id="GO:0000398">
    <property type="term" value="P:mRNA splicing, via spliceosome"/>
    <property type="evidence" value="ECO:0007669"/>
    <property type="project" value="UniProtKB-UniRule"/>
</dbReference>
<dbReference type="GO" id="GO:0005681">
    <property type="term" value="C:spliceosomal complex"/>
    <property type="evidence" value="ECO:0007669"/>
    <property type="project" value="UniProtKB-KW"/>
</dbReference>
<feature type="compositionally biased region" description="Basic residues" evidence="8">
    <location>
        <begin position="259"/>
        <end position="273"/>
    </location>
</feature>
<feature type="region of interest" description="Disordered" evidence="8">
    <location>
        <begin position="228"/>
        <end position="473"/>
    </location>
</feature>
<keyword evidence="5 7" id="KW-0508">mRNA splicing</keyword>
<feature type="compositionally biased region" description="Basic and acidic residues" evidence="8">
    <location>
        <begin position="414"/>
        <end position="451"/>
    </location>
</feature>
<evidence type="ECO:0000256" key="2">
    <source>
        <dbReference type="ARBA" id="ARBA00006164"/>
    </source>
</evidence>
<sequence length="473" mass="55435">MAPNNALVTWGNDKTMNLNTLILTNIQSSPYFKVQLFELKTFHEVVDEIYYRVEHLEPWEKGSRKTAGQTGMCGGVRGVGAGGIVSSAYCLLFKLFTLKLTKKQVNNLITHGDSPYIRGLGFMYIRYTQAPSDLWDWYEMYLDDEEELDVKAGGGHVMTIGEMLRQWLVKLEWYSTLFPRIPVPIQKDIDLKLRSRPVTGGYHGYGEEVTEEQEPEHIPDDQVSFGEAERAAMSQRGRGGVGGAGYNRDDYKNGSSRRSPYRRYSPPKRRSPLRRPNSPRRSPYSKSSDDFTRELEKERERQRREKEKDHKHSKHSKHRSRSREHKRSRSQEKKHSHSRELKDRSSSSSHLKERETPSHRRVRDVSPRHKDISPRHKETPPRHRDKEISPPHRSKDISPLYRDRETSASPRDLSPSHRDKEPTPARHRDRESSPSQKRDREVSPHKRESLSHHHSKHRKDEKKHKHKDKERRH</sequence>
<evidence type="ECO:0000256" key="5">
    <source>
        <dbReference type="ARBA" id="ARBA00023187"/>
    </source>
</evidence>
<organism evidence="9 10">
    <name type="scientific">Lymnaea stagnalis</name>
    <name type="common">Great pond snail</name>
    <name type="synonym">Helix stagnalis</name>
    <dbReference type="NCBI Taxonomy" id="6523"/>
    <lineage>
        <taxon>Eukaryota</taxon>
        <taxon>Metazoa</taxon>
        <taxon>Spiralia</taxon>
        <taxon>Lophotrochozoa</taxon>
        <taxon>Mollusca</taxon>
        <taxon>Gastropoda</taxon>
        <taxon>Heterobranchia</taxon>
        <taxon>Euthyneura</taxon>
        <taxon>Panpulmonata</taxon>
        <taxon>Hygrophila</taxon>
        <taxon>Lymnaeoidea</taxon>
        <taxon>Lymnaeidae</taxon>
        <taxon>Lymnaea</taxon>
    </lineage>
</organism>
<feature type="compositionally biased region" description="Basic and acidic residues" evidence="8">
    <location>
        <begin position="329"/>
        <end position="406"/>
    </location>
</feature>
<dbReference type="PANTHER" id="PTHR23142">
    <property type="entry name" value="PRE-MRNA-SPLICING FACTOR 38A-RELATED"/>
    <property type="match status" value="1"/>
</dbReference>
<protein>
    <recommendedName>
        <fullName evidence="7">Pre-mRNA-splicing factor 38</fullName>
    </recommendedName>
</protein>